<dbReference type="PANTHER" id="PTHR15591">
    <property type="entry name" value="RUN AND SH3 DOMAIN CONTAINING"/>
    <property type="match status" value="1"/>
</dbReference>
<dbReference type="InterPro" id="IPR036028">
    <property type="entry name" value="SH3-like_dom_sf"/>
</dbReference>
<feature type="compositionally biased region" description="Gly residues" evidence="3">
    <location>
        <begin position="153"/>
        <end position="163"/>
    </location>
</feature>
<organism evidence="5 6">
    <name type="scientific">Scytalopus superciliaris</name>
    <dbReference type="NCBI Taxonomy" id="312124"/>
    <lineage>
        <taxon>Eukaryota</taxon>
        <taxon>Metazoa</taxon>
        <taxon>Chordata</taxon>
        <taxon>Craniata</taxon>
        <taxon>Vertebrata</taxon>
        <taxon>Euteleostomi</taxon>
        <taxon>Archelosauria</taxon>
        <taxon>Archosauria</taxon>
        <taxon>Dinosauria</taxon>
        <taxon>Saurischia</taxon>
        <taxon>Theropoda</taxon>
        <taxon>Coelurosauria</taxon>
        <taxon>Aves</taxon>
        <taxon>Neognathae</taxon>
        <taxon>Neoaves</taxon>
        <taxon>Telluraves</taxon>
        <taxon>Australaves</taxon>
        <taxon>Passeriformes</taxon>
        <taxon>Rhinocryptidae</taxon>
        <taxon>Scytalopus</taxon>
    </lineage>
</organism>
<dbReference type="PROSITE" id="PS50002">
    <property type="entry name" value="SH3"/>
    <property type="match status" value="1"/>
</dbReference>
<feature type="compositionally biased region" description="Low complexity" evidence="3">
    <location>
        <begin position="228"/>
        <end position="243"/>
    </location>
</feature>
<feature type="region of interest" description="Disordered" evidence="3">
    <location>
        <begin position="222"/>
        <end position="370"/>
    </location>
</feature>
<evidence type="ECO:0000313" key="5">
    <source>
        <dbReference type="EMBL" id="NXP25528.1"/>
    </source>
</evidence>
<name>A0A7L1YWJ7_9PASS</name>
<feature type="compositionally biased region" description="Low complexity" evidence="3">
    <location>
        <begin position="357"/>
        <end position="367"/>
    </location>
</feature>
<comment type="caution">
    <text evidence="5">The sequence shown here is derived from an EMBL/GenBank/DDBJ whole genome shotgun (WGS) entry which is preliminary data.</text>
</comment>
<keyword evidence="1 2" id="KW-0728">SH3 domain</keyword>
<dbReference type="SMART" id="SM00326">
    <property type="entry name" value="SH3"/>
    <property type="match status" value="1"/>
</dbReference>
<feature type="compositionally biased region" description="Basic and acidic residues" evidence="3">
    <location>
        <begin position="267"/>
        <end position="277"/>
    </location>
</feature>
<proteinExistence type="predicted"/>
<dbReference type="EMBL" id="VXBX01006784">
    <property type="protein sequence ID" value="NXP25528.1"/>
    <property type="molecule type" value="Genomic_DNA"/>
</dbReference>
<dbReference type="SUPFAM" id="SSF50044">
    <property type="entry name" value="SH3-domain"/>
    <property type="match status" value="1"/>
</dbReference>
<dbReference type="GO" id="GO:0031410">
    <property type="term" value="C:cytoplasmic vesicle"/>
    <property type="evidence" value="ECO:0007669"/>
    <property type="project" value="TreeGrafter"/>
</dbReference>
<dbReference type="Gene3D" id="1.20.58.900">
    <property type="match status" value="1"/>
</dbReference>
<reference evidence="5 6" key="1">
    <citation type="submission" date="2019-09" db="EMBL/GenBank/DDBJ databases">
        <title>Bird 10,000 Genomes (B10K) Project - Family phase.</title>
        <authorList>
            <person name="Zhang G."/>
        </authorList>
    </citation>
    <scope>NUCLEOTIDE SEQUENCE [LARGE SCALE GENOMIC DNA]</scope>
    <source>
        <strain evidence="5">B10K-DU-002-46</strain>
        <tissue evidence="5">Muscle</tissue>
    </source>
</reference>
<dbReference type="Proteomes" id="UP000580825">
    <property type="component" value="Unassembled WGS sequence"/>
</dbReference>
<feature type="non-terminal residue" evidence="5">
    <location>
        <position position="1"/>
    </location>
</feature>
<gene>
    <name evidence="5" type="primary">Rusc1</name>
    <name evidence="5" type="ORF">SCYSUP_R09867</name>
</gene>
<dbReference type="InterPro" id="IPR037213">
    <property type="entry name" value="Run_dom_sf"/>
</dbReference>
<evidence type="ECO:0000256" key="2">
    <source>
        <dbReference type="PROSITE-ProRule" id="PRU00192"/>
    </source>
</evidence>
<dbReference type="InterPro" id="IPR001452">
    <property type="entry name" value="SH3_domain"/>
</dbReference>
<feature type="domain" description="SH3" evidence="4">
    <location>
        <begin position="367"/>
        <end position="425"/>
    </location>
</feature>
<feature type="region of interest" description="Disordered" evidence="3">
    <location>
        <begin position="57"/>
        <end position="107"/>
    </location>
</feature>
<dbReference type="Gene3D" id="2.30.30.40">
    <property type="entry name" value="SH3 Domains"/>
    <property type="match status" value="1"/>
</dbReference>
<feature type="region of interest" description="Disordered" evidence="3">
    <location>
        <begin position="140"/>
        <end position="163"/>
    </location>
</feature>
<evidence type="ECO:0000256" key="1">
    <source>
        <dbReference type="ARBA" id="ARBA00022443"/>
    </source>
</evidence>
<dbReference type="Pfam" id="PF00018">
    <property type="entry name" value="SH3_1"/>
    <property type="match status" value="1"/>
</dbReference>
<evidence type="ECO:0000259" key="4">
    <source>
        <dbReference type="PROSITE" id="PS50002"/>
    </source>
</evidence>
<dbReference type="AlphaFoldDB" id="A0A7L1YWJ7"/>
<accession>A0A7L1YWJ7</accession>
<keyword evidence="6" id="KW-1185">Reference proteome</keyword>
<dbReference type="PANTHER" id="PTHR15591:SF11">
    <property type="entry name" value="AP-4 COMPLEX ACCESSORY SUBUNIT RUSC1"/>
    <property type="match status" value="1"/>
</dbReference>
<feature type="non-terminal residue" evidence="5">
    <location>
        <position position="425"/>
    </location>
</feature>
<evidence type="ECO:0000256" key="3">
    <source>
        <dbReference type="SAM" id="MobiDB-lite"/>
    </source>
</evidence>
<dbReference type="InterPro" id="IPR047343">
    <property type="entry name" value="RUSC1_2"/>
</dbReference>
<evidence type="ECO:0000313" key="6">
    <source>
        <dbReference type="Proteomes" id="UP000580825"/>
    </source>
</evidence>
<sequence length="425" mass="44284">VLYSPTAFFALSQGPLPHLADELLLLIQPLSVLTFHLDLLFEHHHLSVDVRPLSRRVESPTHHPAPARGAACPEGPDASLEDETPPSALGRVGSAGGSTRARCQGAMDGLVPAPPVGAALQQTLQHVLRWGDQLSRALLGAESPPESHRPEEGSGGSGAGLSGWWGQLSQTSRIYTAPSKEKFPLVLWTKLRGAAGDPGQAVQSQTPLSEAGGTELQLLQSRAVPGASSPKPSSSTDTSGASSPEDLILHTGTGAPTNPDDPTAGEKLLDASPEPRAHGNQAAPSGPGSGGPAGPDKGSWLGRLFGATSPSSRSFPPSPDTVSARSRRPSRWLSPSPRVLAGVVKGLAPDRTRTQEQQESSSSPTPRAQRAVRALCDHTGTADGHLSFQKGDILQLLSTVDEDWIRCCHGNSTGLVPVGYTSLIL</sequence>
<protein>
    <submittedName>
        <fullName evidence="5">RUSC1 protein</fullName>
    </submittedName>
</protein>